<evidence type="ECO:0000313" key="3">
    <source>
        <dbReference type="Proteomes" id="UP001566132"/>
    </source>
</evidence>
<feature type="region of interest" description="Disordered" evidence="1">
    <location>
        <begin position="89"/>
        <end position="114"/>
    </location>
</feature>
<dbReference type="EMBL" id="JBDJPC010000008">
    <property type="protein sequence ID" value="KAL1492566.1"/>
    <property type="molecule type" value="Genomic_DNA"/>
</dbReference>
<keyword evidence="3" id="KW-1185">Reference proteome</keyword>
<name>A0ABD1EHE3_HYPHA</name>
<sequence length="120" mass="14071">MSKSIYHPSQIRGNVLYNHWNRCFGNTFLSYGYWRTSPSGVRNTGMCFINGGYFRVLVEIMWNNENDIDIFNEDNEIWNGDVNMWDGNNIWSDEENESSYEGNDSGYDDDDERDDAIILN</sequence>
<gene>
    <name evidence="2" type="ORF">ABEB36_010806</name>
</gene>
<reference evidence="2 3" key="1">
    <citation type="submission" date="2024-05" db="EMBL/GenBank/DDBJ databases">
        <title>Genetic variation in Jamaican populations of the coffee berry borer (Hypothenemus hampei).</title>
        <authorList>
            <person name="Errbii M."/>
            <person name="Myrie A."/>
        </authorList>
    </citation>
    <scope>NUCLEOTIDE SEQUENCE [LARGE SCALE GENOMIC DNA]</scope>
    <source>
        <strain evidence="2">JA-Hopewell-2020-01-JO</strain>
        <tissue evidence="2">Whole body</tissue>
    </source>
</reference>
<dbReference type="AlphaFoldDB" id="A0ABD1EHE3"/>
<dbReference type="Proteomes" id="UP001566132">
    <property type="component" value="Unassembled WGS sequence"/>
</dbReference>
<organism evidence="2 3">
    <name type="scientific">Hypothenemus hampei</name>
    <name type="common">Coffee berry borer</name>
    <dbReference type="NCBI Taxonomy" id="57062"/>
    <lineage>
        <taxon>Eukaryota</taxon>
        <taxon>Metazoa</taxon>
        <taxon>Ecdysozoa</taxon>
        <taxon>Arthropoda</taxon>
        <taxon>Hexapoda</taxon>
        <taxon>Insecta</taxon>
        <taxon>Pterygota</taxon>
        <taxon>Neoptera</taxon>
        <taxon>Endopterygota</taxon>
        <taxon>Coleoptera</taxon>
        <taxon>Polyphaga</taxon>
        <taxon>Cucujiformia</taxon>
        <taxon>Curculionidae</taxon>
        <taxon>Scolytinae</taxon>
        <taxon>Hypothenemus</taxon>
    </lineage>
</organism>
<evidence type="ECO:0000256" key="1">
    <source>
        <dbReference type="SAM" id="MobiDB-lite"/>
    </source>
</evidence>
<evidence type="ECO:0000313" key="2">
    <source>
        <dbReference type="EMBL" id="KAL1492566.1"/>
    </source>
</evidence>
<protein>
    <submittedName>
        <fullName evidence="2">Uncharacterized protein</fullName>
    </submittedName>
</protein>
<accession>A0ABD1EHE3</accession>
<proteinExistence type="predicted"/>
<comment type="caution">
    <text evidence="2">The sequence shown here is derived from an EMBL/GenBank/DDBJ whole genome shotgun (WGS) entry which is preliminary data.</text>
</comment>